<protein>
    <recommendedName>
        <fullName evidence="4">DUF3857 domain-containing protein</fullName>
    </recommendedName>
</protein>
<evidence type="ECO:0000256" key="1">
    <source>
        <dbReference type="SAM" id="SignalP"/>
    </source>
</evidence>
<dbReference type="EMBL" id="WUMK01000004">
    <property type="protein sequence ID" value="MXN45778.1"/>
    <property type="molecule type" value="Genomic_DNA"/>
</dbReference>
<sequence length="269" mass="29830">MVTRFAPFALIAFICTPAAAQEAPGDYILLLDEQNRPLAGSYRIGPDVKMTIQGREDGLPRNPVYLDRAFFPTHEAEMLAFYNARHAYSSDPAAIDVGGEMRIVDTETLQPPLFQDQKSEREKALKVKVTARLAFEVSGYKLVGKAYTVEGAELGDEDRRLGDFFHVETFDIVLPAPAARKIAALETGKALSSSDFEALFVERTSPIPDFTKCVSEKRKTPEYKALAEKQRALVDAFLAKNFPAGQAFWGDTALYEANFAMNIYSLCPN</sequence>
<keyword evidence="3" id="KW-1185">Reference proteome</keyword>
<feature type="chain" id="PRO_5026821643" description="DUF3857 domain-containing protein" evidence="1">
    <location>
        <begin position="21"/>
        <end position="269"/>
    </location>
</feature>
<evidence type="ECO:0008006" key="4">
    <source>
        <dbReference type="Google" id="ProtNLM"/>
    </source>
</evidence>
<dbReference type="RefSeq" id="WP_160859357.1">
    <property type="nucleotide sequence ID" value="NZ_WUMK01000004.1"/>
</dbReference>
<proteinExistence type="predicted"/>
<reference evidence="2 3" key="1">
    <citation type="submission" date="2019-12" db="EMBL/GenBank/DDBJ databases">
        <title>Shinella kummerowiae sp. nov., a symbiotic bacterium isolated from root nodules of the herbal legume Kummerowia stipulacea.</title>
        <authorList>
            <person name="Gao J."/>
        </authorList>
    </citation>
    <scope>NUCLEOTIDE SEQUENCE [LARGE SCALE GENOMIC DNA]</scope>
    <source>
        <strain evidence="2 3">CCBAU 25048</strain>
    </source>
</reference>
<name>A0A6N8SDW3_9HYPH</name>
<dbReference type="Proteomes" id="UP000435802">
    <property type="component" value="Unassembled WGS sequence"/>
</dbReference>
<feature type="signal peptide" evidence="1">
    <location>
        <begin position="1"/>
        <end position="20"/>
    </location>
</feature>
<dbReference type="AlphaFoldDB" id="A0A6N8SDW3"/>
<accession>A0A6N8SDW3</accession>
<comment type="caution">
    <text evidence="2">The sequence shown here is derived from an EMBL/GenBank/DDBJ whole genome shotgun (WGS) entry which is preliminary data.</text>
</comment>
<evidence type="ECO:0000313" key="3">
    <source>
        <dbReference type="Proteomes" id="UP000435802"/>
    </source>
</evidence>
<organism evidence="2 3">
    <name type="scientific">Shinella kummerowiae</name>
    <dbReference type="NCBI Taxonomy" id="417745"/>
    <lineage>
        <taxon>Bacteria</taxon>
        <taxon>Pseudomonadati</taxon>
        <taxon>Pseudomonadota</taxon>
        <taxon>Alphaproteobacteria</taxon>
        <taxon>Hyphomicrobiales</taxon>
        <taxon>Rhizobiaceae</taxon>
        <taxon>Shinella</taxon>
    </lineage>
</organism>
<keyword evidence="1" id="KW-0732">Signal</keyword>
<dbReference type="OrthoDB" id="8339720at2"/>
<gene>
    <name evidence="2" type="ORF">GR138_11295</name>
</gene>
<evidence type="ECO:0000313" key="2">
    <source>
        <dbReference type="EMBL" id="MXN45778.1"/>
    </source>
</evidence>